<gene>
    <name evidence="2" type="ORF">AVDCRST_MAG94-1287</name>
</gene>
<evidence type="ECO:0008006" key="3">
    <source>
        <dbReference type="Google" id="ProtNLM"/>
    </source>
</evidence>
<organism evidence="2">
    <name type="scientific">uncultured Leptolyngbya sp</name>
    <dbReference type="NCBI Taxonomy" id="332963"/>
    <lineage>
        <taxon>Bacteria</taxon>
        <taxon>Bacillati</taxon>
        <taxon>Cyanobacteriota</taxon>
        <taxon>Cyanophyceae</taxon>
        <taxon>Leptolyngbyales</taxon>
        <taxon>Leptolyngbyaceae</taxon>
        <taxon>Leptolyngbya group</taxon>
        <taxon>Leptolyngbya</taxon>
        <taxon>environmental samples</taxon>
    </lineage>
</organism>
<accession>A0A6J4L277</accession>
<dbReference type="AlphaFoldDB" id="A0A6J4L277"/>
<dbReference type="EMBL" id="CADCTY010000444">
    <property type="protein sequence ID" value="CAA9317416.1"/>
    <property type="molecule type" value="Genomic_DNA"/>
</dbReference>
<name>A0A6J4L277_9CYAN</name>
<keyword evidence="1" id="KW-0812">Transmembrane</keyword>
<sequence length="227" mass="26717">MVQSAETPDLVNGYGYFRDEALALHPNYQPETVNTDGWDHTQSAWKTLFPGVAIILCFLHSVLAIQQRCRKTKTLWRKLTGRLWHVYKAPSKQHFTQRLRRLREWAQKTVKQPSILKRLLNLKGKSQQFQVAYDYPEGARTSNMLDRLMNYQDRLLYTMQYFHGSEAAARLYLRALVLIWNFHPYGKRTTATALERCSPFKDLNGFEYHDNWLRNLLIAGSMNGYRQ</sequence>
<protein>
    <recommendedName>
        <fullName evidence="3">Mobile element protein</fullName>
    </recommendedName>
</protein>
<evidence type="ECO:0000313" key="2">
    <source>
        <dbReference type="EMBL" id="CAA9317416.1"/>
    </source>
</evidence>
<proteinExistence type="predicted"/>
<evidence type="ECO:0000256" key="1">
    <source>
        <dbReference type="SAM" id="Phobius"/>
    </source>
</evidence>
<keyword evidence="1" id="KW-1133">Transmembrane helix</keyword>
<keyword evidence="1" id="KW-0472">Membrane</keyword>
<reference evidence="2" key="1">
    <citation type="submission" date="2020-02" db="EMBL/GenBank/DDBJ databases">
        <authorList>
            <person name="Meier V. D."/>
        </authorList>
    </citation>
    <scope>NUCLEOTIDE SEQUENCE</scope>
    <source>
        <strain evidence="2">AVDCRST_MAG94</strain>
    </source>
</reference>
<feature type="transmembrane region" description="Helical" evidence="1">
    <location>
        <begin position="47"/>
        <end position="65"/>
    </location>
</feature>